<evidence type="ECO:0000256" key="1">
    <source>
        <dbReference type="SAM" id="Phobius"/>
    </source>
</evidence>
<evidence type="ECO:0000313" key="4">
    <source>
        <dbReference type="Proteomes" id="UP001516400"/>
    </source>
</evidence>
<keyword evidence="1" id="KW-0472">Membrane</keyword>
<evidence type="ECO:0000259" key="2">
    <source>
        <dbReference type="Pfam" id="PF24576"/>
    </source>
</evidence>
<proteinExistence type="predicted"/>
<sequence length="193" mass="22598">MSRMCSKEGIKWRLSKNESQFLDTPLDATVQFNIMNTDFDSTETILTQASKQGFLKKPYKWIIFETLTEIEKHDFYLGIDSEFLVFEEYSDGYSITAIHKINERMETFIRTEIGTWNQKNGITNYKALSFYANRKDLNGSDFPLSFWASNPITYDTVGDYRYETVVFLLLVNTIILLALSVHNTLTYYLLLMY</sequence>
<reference evidence="3 4" key="1">
    <citation type="journal article" date="2021" name="BMC Biol.">
        <title>Horizontally acquired antibacterial genes associated with adaptive radiation of ladybird beetles.</title>
        <authorList>
            <person name="Li H.S."/>
            <person name="Tang X.F."/>
            <person name="Huang Y.H."/>
            <person name="Xu Z.Y."/>
            <person name="Chen M.L."/>
            <person name="Du X.Y."/>
            <person name="Qiu B.Y."/>
            <person name="Chen P.T."/>
            <person name="Zhang W."/>
            <person name="Slipinski A."/>
            <person name="Escalona H.E."/>
            <person name="Waterhouse R.M."/>
            <person name="Zwick A."/>
            <person name="Pang H."/>
        </authorList>
    </citation>
    <scope>NUCLEOTIDE SEQUENCE [LARGE SCALE GENOMIC DNA]</scope>
    <source>
        <strain evidence="3">SYSU2018</strain>
    </source>
</reference>
<keyword evidence="4" id="KW-1185">Reference proteome</keyword>
<keyword evidence="1" id="KW-1133">Transmembrane helix</keyword>
<comment type="caution">
    <text evidence="3">The sequence shown here is derived from an EMBL/GenBank/DDBJ whole genome shotgun (WGS) entry which is preliminary data.</text>
</comment>
<organism evidence="3 4">
    <name type="scientific">Cryptolaemus montrouzieri</name>
    <dbReference type="NCBI Taxonomy" id="559131"/>
    <lineage>
        <taxon>Eukaryota</taxon>
        <taxon>Metazoa</taxon>
        <taxon>Ecdysozoa</taxon>
        <taxon>Arthropoda</taxon>
        <taxon>Hexapoda</taxon>
        <taxon>Insecta</taxon>
        <taxon>Pterygota</taxon>
        <taxon>Neoptera</taxon>
        <taxon>Endopterygota</taxon>
        <taxon>Coleoptera</taxon>
        <taxon>Polyphaga</taxon>
        <taxon>Cucujiformia</taxon>
        <taxon>Coccinelloidea</taxon>
        <taxon>Coccinellidae</taxon>
        <taxon>Scymninae</taxon>
        <taxon>Scymnini</taxon>
        <taxon>Cryptolaemus</taxon>
    </lineage>
</organism>
<dbReference type="InterPro" id="IPR057074">
    <property type="entry name" value="IR75A_N"/>
</dbReference>
<protein>
    <recommendedName>
        <fullName evidence="2">Ionotropic receptor 75a N-terminal domain-containing protein</fullName>
    </recommendedName>
</protein>
<accession>A0ABD2MT74</accession>
<feature type="domain" description="Ionotropic receptor 75a N-terminal" evidence="2">
    <location>
        <begin position="38"/>
        <end position="139"/>
    </location>
</feature>
<name>A0ABD2MT74_9CUCU</name>
<dbReference type="Proteomes" id="UP001516400">
    <property type="component" value="Unassembled WGS sequence"/>
</dbReference>
<dbReference type="Pfam" id="PF24576">
    <property type="entry name" value="IR75A_N"/>
    <property type="match status" value="1"/>
</dbReference>
<dbReference type="EMBL" id="JABFTP020000021">
    <property type="protein sequence ID" value="KAL3269450.1"/>
    <property type="molecule type" value="Genomic_DNA"/>
</dbReference>
<gene>
    <name evidence="3" type="ORF">HHI36_008520</name>
</gene>
<feature type="transmembrane region" description="Helical" evidence="1">
    <location>
        <begin position="165"/>
        <end position="190"/>
    </location>
</feature>
<evidence type="ECO:0000313" key="3">
    <source>
        <dbReference type="EMBL" id="KAL3269450.1"/>
    </source>
</evidence>
<keyword evidence="1" id="KW-0812">Transmembrane</keyword>
<dbReference type="AlphaFoldDB" id="A0ABD2MT74"/>